<dbReference type="Proteomes" id="UP000662873">
    <property type="component" value="Chromosome"/>
</dbReference>
<feature type="compositionally biased region" description="Gly residues" evidence="1">
    <location>
        <begin position="83"/>
        <end position="112"/>
    </location>
</feature>
<sequence>MKRFAMIIAVAVLVAPMVVAQGAGVRQGGQGAQGQGRQGAGFGGGRIGMRGGGAALLMRADVQTELKLTDQQKTALREKMGAMAGGARGGGGGAGGGAGAGGGRGQGGGQGAGQMAQQMNDAIKSVLNDTQYKRYTELELQWTGPSALSREDVGKQVGITPDQQTKIRDIQRAEMEKIRGQFQGGGGAGGDRTAMQENMRKVRDSIDKQVLALLNDGQKAKWNALLGKAFKFDPPR</sequence>
<dbReference type="EMBL" id="AP021858">
    <property type="protein sequence ID" value="BBO23570.1"/>
    <property type="molecule type" value="Genomic_DNA"/>
</dbReference>
<dbReference type="KEGG" id="npy:NPRO_11650"/>
<name>A0A809R7R2_9BACT</name>
<organism evidence="3 4">
    <name type="scientific">Candidatus Nitrosymbiomonas proteolyticus</name>
    <dbReference type="NCBI Taxonomy" id="2608984"/>
    <lineage>
        <taxon>Bacteria</taxon>
        <taxon>Bacillati</taxon>
        <taxon>Armatimonadota</taxon>
        <taxon>Armatimonadota incertae sedis</taxon>
        <taxon>Candidatus Nitrosymbiomonas</taxon>
    </lineage>
</organism>
<evidence type="ECO:0000256" key="1">
    <source>
        <dbReference type="SAM" id="MobiDB-lite"/>
    </source>
</evidence>
<feature type="signal peptide" evidence="2">
    <location>
        <begin position="1"/>
        <end position="20"/>
    </location>
</feature>
<reference evidence="3" key="1">
    <citation type="journal article" name="DNA Res.">
        <title>The physiological potential of anammox bacteria as revealed by their core genome structure.</title>
        <authorList>
            <person name="Okubo T."/>
            <person name="Toyoda A."/>
            <person name="Fukuhara K."/>
            <person name="Uchiyama I."/>
            <person name="Harigaya Y."/>
            <person name="Kuroiwa M."/>
            <person name="Suzuki T."/>
            <person name="Murakami Y."/>
            <person name="Suwa Y."/>
            <person name="Takami H."/>
        </authorList>
    </citation>
    <scope>NUCLEOTIDE SEQUENCE</scope>
    <source>
        <strain evidence="3">317325-2</strain>
    </source>
</reference>
<feature type="chain" id="PRO_5035253313" evidence="2">
    <location>
        <begin position="21"/>
        <end position="236"/>
    </location>
</feature>
<evidence type="ECO:0000313" key="4">
    <source>
        <dbReference type="Proteomes" id="UP000662873"/>
    </source>
</evidence>
<evidence type="ECO:0000313" key="3">
    <source>
        <dbReference type="EMBL" id="BBO23570.1"/>
    </source>
</evidence>
<gene>
    <name evidence="3" type="ORF">NPRO_11650</name>
</gene>
<keyword evidence="2" id="KW-0732">Signal</keyword>
<protein>
    <submittedName>
        <fullName evidence="3">Small-conductance mechanosensitive channel</fullName>
    </submittedName>
</protein>
<dbReference type="AlphaFoldDB" id="A0A809R7R2"/>
<feature type="region of interest" description="Disordered" evidence="1">
    <location>
        <begin position="83"/>
        <end position="114"/>
    </location>
</feature>
<proteinExistence type="predicted"/>
<accession>A0A809R7R2</accession>
<evidence type="ECO:0000256" key="2">
    <source>
        <dbReference type="SAM" id="SignalP"/>
    </source>
</evidence>